<dbReference type="RefSeq" id="WP_100759930.1">
    <property type="nucleotide sequence ID" value="NZ_NPDT01000008.1"/>
</dbReference>
<protein>
    <recommendedName>
        <fullName evidence="3">Tetratricopeptide repeat protein</fullName>
    </recommendedName>
</protein>
<reference evidence="1 2" key="1">
    <citation type="submission" date="2017-07" db="EMBL/GenBank/DDBJ databases">
        <title>Leptospira spp. isolated from tropical soils.</title>
        <authorList>
            <person name="Thibeaux R."/>
            <person name="Iraola G."/>
            <person name="Ferres I."/>
            <person name="Bierque E."/>
            <person name="Girault D."/>
            <person name="Soupe-Gilbert M.-E."/>
            <person name="Picardeau M."/>
            <person name="Goarant C."/>
        </authorList>
    </citation>
    <scope>NUCLEOTIDE SEQUENCE [LARGE SCALE GENOMIC DNA]</scope>
    <source>
        <strain evidence="1 2">FH2-C-A2</strain>
    </source>
</reference>
<dbReference type="EMBL" id="NPDT01000008">
    <property type="protein sequence ID" value="PJZ64797.1"/>
    <property type="molecule type" value="Genomic_DNA"/>
</dbReference>
<evidence type="ECO:0000313" key="1">
    <source>
        <dbReference type="EMBL" id="PJZ64797.1"/>
    </source>
</evidence>
<evidence type="ECO:0008006" key="3">
    <source>
        <dbReference type="Google" id="ProtNLM"/>
    </source>
</evidence>
<name>A0A2M9Z8W0_9LEPT</name>
<gene>
    <name evidence="1" type="ORF">CH371_16920</name>
</gene>
<dbReference type="Proteomes" id="UP000231912">
    <property type="component" value="Unassembled WGS sequence"/>
</dbReference>
<accession>A0A2M9Z8W0</accession>
<organism evidence="1 2">
    <name type="scientific">Leptospira wolffii</name>
    <dbReference type="NCBI Taxonomy" id="409998"/>
    <lineage>
        <taxon>Bacteria</taxon>
        <taxon>Pseudomonadati</taxon>
        <taxon>Spirochaetota</taxon>
        <taxon>Spirochaetia</taxon>
        <taxon>Leptospirales</taxon>
        <taxon>Leptospiraceae</taxon>
        <taxon>Leptospira</taxon>
    </lineage>
</organism>
<evidence type="ECO:0000313" key="2">
    <source>
        <dbReference type="Proteomes" id="UP000231912"/>
    </source>
</evidence>
<comment type="caution">
    <text evidence="1">The sequence shown here is derived from an EMBL/GenBank/DDBJ whole genome shotgun (WGS) entry which is preliminary data.</text>
</comment>
<sequence>MIRSLLILAILLELHCATVDSERKSTSESGNSITIDCSDTKSPYHPSAVASRGGFSVTRFLETSPSYIAHENFLKQNQKIWDKANADYQARKFQEVRTSLQTLVTKYEKDLTLRELYAKSWYWSLGNRGKEDKLLAFYLDLYKRIQNEIDLQDGIRKKDEVILVAGFHDVEWKIATIYLDRAEWQTAESYLELSLFGGTMLSDGYNTKHPAIIENYAYLTETAYYLKDKDKNRFYFCKTKQLDPQNTYVFQFLLR</sequence>
<proteinExistence type="predicted"/>
<dbReference type="AlphaFoldDB" id="A0A2M9Z8W0"/>